<dbReference type="AlphaFoldDB" id="A0A5B8R875"/>
<name>A0A5B8R875_9ZZZZ</name>
<feature type="transmembrane region" description="Helical" evidence="1">
    <location>
        <begin position="6"/>
        <end position="29"/>
    </location>
</feature>
<dbReference type="InterPro" id="IPR012902">
    <property type="entry name" value="N_methyl_site"/>
</dbReference>
<keyword evidence="1" id="KW-1133">Transmembrane helix</keyword>
<gene>
    <name evidence="2" type="ORF">KBTEX_00481</name>
</gene>
<dbReference type="Gene3D" id="3.30.700.10">
    <property type="entry name" value="Glycoprotein, Type 4 Pilin"/>
    <property type="match status" value="1"/>
</dbReference>
<proteinExistence type="predicted"/>
<keyword evidence="1" id="KW-0812">Transmembrane</keyword>
<dbReference type="InterPro" id="IPR018247">
    <property type="entry name" value="EF_Hand_1_Ca_BS"/>
</dbReference>
<keyword evidence="1" id="KW-0472">Membrane</keyword>
<dbReference type="NCBIfam" id="TIGR02532">
    <property type="entry name" value="IV_pilin_GFxxxE"/>
    <property type="match status" value="1"/>
</dbReference>
<dbReference type="InterPro" id="IPR045584">
    <property type="entry name" value="Pilin-like"/>
</dbReference>
<evidence type="ECO:0000313" key="2">
    <source>
        <dbReference type="EMBL" id="QEA04178.1"/>
    </source>
</evidence>
<organism evidence="2">
    <name type="scientific">uncultured organism</name>
    <dbReference type="NCBI Taxonomy" id="155900"/>
    <lineage>
        <taxon>unclassified sequences</taxon>
        <taxon>environmental samples</taxon>
    </lineage>
</organism>
<sequence length="235" mass="24499">MGKRPLATVAGFTLIELAVVLAVVGLLVWTVSSGYLNLGSVRDRQAAVRHGAEVRDAIRAFALANARLPCPDTSGDGRAGDCSGNRTQTGRVPYETLHMGVPEDARRAFYGVYRNGDADADLAVAGDRSGNGRLDTTDLIIGLGNAADTPVSTDEIFLTGDDGTQGTIDCAGNAVRNVAFFLVVPLTDRDGDGGRFDSVHTGPCAYAPGTGATRNRDDVVTAEGFASLAGWLNAR</sequence>
<dbReference type="EMBL" id="MN079080">
    <property type="protein sequence ID" value="QEA04178.1"/>
    <property type="molecule type" value="Genomic_DNA"/>
</dbReference>
<protein>
    <recommendedName>
        <fullName evidence="3">Prepilin-type N-terminal cleavage/methylation domain-containing protein</fullName>
    </recommendedName>
</protein>
<evidence type="ECO:0000256" key="1">
    <source>
        <dbReference type="SAM" id="Phobius"/>
    </source>
</evidence>
<evidence type="ECO:0008006" key="3">
    <source>
        <dbReference type="Google" id="ProtNLM"/>
    </source>
</evidence>
<dbReference type="PROSITE" id="PS00409">
    <property type="entry name" value="PROKAR_NTER_METHYL"/>
    <property type="match status" value="1"/>
</dbReference>
<dbReference type="SUPFAM" id="SSF54523">
    <property type="entry name" value="Pili subunits"/>
    <property type="match status" value="1"/>
</dbReference>
<accession>A0A5B8R875</accession>
<dbReference type="PROSITE" id="PS00018">
    <property type="entry name" value="EF_HAND_1"/>
    <property type="match status" value="1"/>
</dbReference>
<reference evidence="2" key="1">
    <citation type="submission" date="2019-06" db="EMBL/GenBank/DDBJ databases">
        <authorList>
            <person name="Murdoch R.W."/>
            <person name="Fathepure B."/>
        </authorList>
    </citation>
    <scope>NUCLEOTIDE SEQUENCE</scope>
</reference>